<dbReference type="GO" id="GO:0019150">
    <property type="term" value="F:D-ribulokinase activity"/>
    <property type="evidence" value="ECO:0007669"/>
    <property type="project" value="TreeGrafter"/>
</dbReference>
<dbReference type="Proteomes" id="UP000541558">
    <property type="component" value="Unassembled WGS sequence"/>
</dbReference>
<comment type="caution">
    <text evidence="6">The sequence shown here is derived from an EMBL/GenBank/DDBJ whole genome shotgun (WGS) entry which is preliminary data.</text>
</comment>
<evidence type="ECO:0000259" key="4">
    <source>
        <dbReference type="Pfam" id="PF00370"/>
    </source>
</evidence>
<dbReference type="InterPro" id="IPR018484">
    <property type="entry name" value="FGGY_N"/>
</dbReference>
<evidence type="ECO:0000313" key="6">
    <source>
        <dbReference type="EMBL" id="KAF5337383.1"/>
    </source>
</evidence>
<dbReference type="PANTHER" id="PTHR43435">
    <property type="entry name" value="RIBULOKINASE"/>
    <property type="match status" value="1"/>
</dbReference>
<dbReference type="InterPro" id="IPR006003">
    <property type="entry name" value="FGGY_RbtK-like"/>
</dbReference>
<comment type="similarity">
    <text evidence="1">Belongs to the FGGY kinase family.</text>
</comment>
<dbReference type="Gene3D" id="1.20.58.2240">
    <property type="match status" value="1"/>
</dbReference>
<evidence type="ECO:0000259" key="5">
    <source>
        <dbReference type="Pfam" id="PF02782"/>
    </source>
</evidence>
<dbReference type="AlphaFoldDB" id="A0A8H5C9G8"/>
<reference evidence="6 7" key="1">
    <citation type="journal article" date="2020" name="ISME J.">
        <title>Uncovering the hidden diversity of litter-decomposition mechanisms in mushroom-forming fungi.</title>
        <authorList>
            <person name="Floudas D."/>
            <person name="Bentzer J."/>
            <person name="Ahren D."/>
            <person name="Johansson T."/>
            <person name="Persson P."/>
            <person name="Tunlid A."/>
        </authorList>
    </citation>
    <scope>NUCLEOTIDE SEQUENCE [LARGE SCALE GENOMIC DNA]</scope>
    <source>
        <strain evidence="6 7">CBS 175.51</strain>
    </source>
</reference>
<dbReference type="GO" id="GO:0019321">
    <property type="term" value="P:pentose metabolic process"/>
    <property type="evidence" value="ECO:0007669"/>
    <property type="project" value="TreeGrafter"/>
</dbReference>
<dbReference type="Pfam" id="PF00370">
    <property type="entry name" value="FGGY_N"/>
    <property type="match status" value="1"/>
</dbReference>
<dbReference type="InterPro" id="IPR043129">
    <property type="entry name" value="ATPase_NBD"/>
</dbReference>
<proteinExistence type="inferred from homology"/>
<evidence type="ECO:0008006" key="8">
    <source>
        <dbReference type="Google" id="ProtNLM"/>
    </source>
</evidence>
<keyword evidence="2" id="KW-0808">Transferase</keyword>
<dbReference type="EMBL" id="JAACJK010000057">
    <property type="protein sequence ID" value="KAF5337383.1"/>
    <property type="molecule type" value="Genomic_DNA"/>
</dbReference>
<evidence type="ECO:0000313" key="7">
    <source>
        <dbReference type="Proteomes" id="UP000541558"/>
    </source>
</evidence>
<dbReference type="Gene3D" id="3.30.420.40">
    <property type="match status" value="1"/>
</dbReference>
<organism evidence="6 7">
    <name type="scientific">Ephemerocybe angulata</name>
    <dbReference type="NCBI Taxonomy" id="980116"/>
    <lineage>
        <taxon>Eukaryota</taxon>
        <taxon>Fungi</taxon>
        <taxon>Dikarya</taxon>
        <taxon>Basidiomycota</taxon>
        <taxon>Agaricomycotina</taxon>
        <taxon>Agaricomycetes</taxon>
        <taxon>Agaricomycetidae</taxon>
        <taxon>Agaricales</taxon>
        <taxon>Agaricineae</taxon>
        <taxon>Psathyrellaceae</taxon>
        <taxon>Ephemerocybe</taxon>
    </lineage>
</organism>
<dbReference type="CDD" id="cd09917">
    <property type="entry name" value="F-box_SF"/>
    <property type="match status" value="1"/>
</dbReference>
<gene>
    <name evidence="6" type="ORF">D9611_002876</name>
</gene>
<sequence>MSNSDPLYIGVDIGTGSARAALSRADGTLLYASSYEIRTWRSDTDHRVFEQSTSDIWGRICAAVKDCVKGAAEQSGVAESDLTSRVHGIGFDATCSLAVTDFKGESIAVTDGSGLGVVGERNVILWADHRAEKEAEEINATGSTVLDYVGGTMSLEMEIPKILWLKRHMKPELFERCQFFDLPDYLTFRATGSTARSCCSLTCKCSYVSVIPKPSSDGTNGTGGWDDKFFHTIGLGELVERGYGQIGATNGVNAEKVLTAGIPVGRGLAKKAAEDMGLLEGTPVGSGLIDAYAGWLGTVGARCLVGGGSELEAHPSVEESGHRLAVVAGTSTCHIVQSKEGVFVEGIWGPYKNPVFPGWWMNEGGQSATGQLIEHMISTHPAKDALYKKAKEEGKNIYTVLHDTLERLRVEQKVASYTELTKDLHIYPDFHGNRSPIADPRMRGSIIGLTLDRSSLSSLALLYHATLTAIALQTRSIVDTLNAKGHSIRRLYVSGSQAQNSILMQLLADACYTGEAGKGGNGLEGVVVSASDAEDAGLIQKRDVGGEGRRDKRVGVSAVVLGAAMLGRMAHVLSLSVEEAQEGTSDERKAEILWDIMTEMTPPGVLVPPATAGSGKVSLEKKILDAKYEIFVETVEIQKRWRDKMDRLTREYWVGYQCHPAAKKCLSYGVNRIFNLKSNFAPDAQAALKLLKALVGLRAGFAWESSGIKSQTTWFAFPPLTRHSPFPNFMSSSTYMERNEDFEYLLDSNVAPNTVETASIQEKIGMQAEKIAEYKRYIAQTQIQLDALEEQQRRHCAVLSPLRRMPLEILGEIFLMVSPHGFRDQRGRHDVVVLGRVCKRWREATLYTNRLWCSIALKRGNGAKSFDKAVSWLQRSGETPKSLEFDHSGRCLCAVDGHPCVAEDDALTSLLKQGPTLDHFTLTVSSTRCFRKWIGAIHSPDSPSVRPWDTLRSFKLSFGDEETGELWSERDTDFPSESIFSLLPPAITAFHLDLPGTSTAFERWVEGASRHASISIPANVLNKLTTFTIQCNWARSKLFPLLRQCFNVETLTIDFGCRLLGERDAIFLQNLGEFPIIFPNVSSLCLMGTRNAGILDYFKTPSLKSLDIGLYGPRVSQQKIFGGIVHKFLEASGAKDNLLSFRVSGRPISVKDLRSGLTGLHRLKRLTLDTVTWSDDLFVFEAGSIQPHLPSLEEIELLKYVTIPKLGLETLMENPRVGCVPCIVTISCKVNGWEPFGETEVALLREKAGMFLRQVPTPHSIADMQRNRQ</sequence>
<feature type="domain" description="Carbohydrate kinase FGGY C-terminal" evidence="5">
    <location>
        <begin position="324"/>
        <end position="511"/>
    </location>
</feature>
<dbReference type="Pfam" id="PF02782">
    <property type="entry name" value="FGGY_C"/>
    <property type="match status" value="1"/>
</dbReference>
<dbReference type="InterPro" id="IPR032675">
    <property type="entry name" value="LRR_dom_sf"/>
</dbReference>
<evidence type="ECO:0000256" key="1">
    <source>
        <dbReference type="ARBA" id="ARBA00009156"/>
    </source>
</evidence>
<dbReference type="InterPro" id="IPR018485">
    <property type="entry name" value="FGGY_C"/>
</dbReference>
<dbReference type="InterPro" id="IPR036047">
    <property type="entry name" value="F-box-like_dom_sf"/>
</dbReference>
<dbReference type="CDD" id="cd07782">
    <property type="entry name" value="ASKHA_NBD_FGGY_D-RBK"/>
    <property type="match status" value="1"/>
</dbReference>
<dbReference type="PANTHER" id="PTHR43435:SF4">
    <property type="entry name" value="FGGY CARBOHYDRATE KINASE DOMAIN-CONTAINING PROTEIN"/>
    <property type="match status" value="1"/>
</dbReference>
<keyword evidence="3" id="KW-0418">Kinase</keyword>
<dbReference type="SUPFAM" id="SSF52047">
    <property type="entry name" value="RNI-like"/>
    <property type="match status" value="1"/>
</dbReference>
<name>A0A8H5C9G8_9AGAR</name>
<feature type="domain" description="Carbohydrate kinase FGGY N-terminal" evidence="4">
    <location>
        <begin position="7"/>
        <end position="297"/>
    </location>
</feature>
<dbReference type="SUPFAM" id="SSF53067">
    <property type="entry name" value="Actin-like ATPase domain"/>
    <property type="match status" value="2"/>
</dbReference>
<dbReference type="SUPFAM" id="SSF81383">
    <property type="entry name" value="F-box domain"/>
    <property type="match status" value="1"/>
</dbReference>
<evidence type="ECO:0000256" key="2">
    <source>
        <dbReference type="ARBA" id="ARBA00022679"/>
    </source>
</evidence>
<dbReference type="OrthoDB" id="203824at2759"/>
<evidence type="ECO:0000256" key="3">
    <source>
        <dbReference type="ARBA" id="ARBA00022777"/>
    </source>
</evidence>
<protein>
    <recommendedName>
        <fullName evidence="8">F-box domain-containing protein</fullName>
    </recommendedName>
</protein>
<dbReference type="GO" id="GO:0005737">
    <property type="term" value="C:cytoplasm"/>
    <property type="evidence" value="ECO:0007669"/>
    <property type="project" value="TreeGrafter"/>
</dbReference>
<dbReference type="Gene3D" id="3.80.10.10">
    <property type="entry name" value="Ribonuclease Inhibitor"/>
    <property type="match status" value="1"/>
</dbReference>
<dbReference type="NCBIfam" id="TIGR01315">
    <property type="entry name" value="5C_CHO_kinase"/>
    <property type="match status" value="1"/>
</dbReference>
<keyword evidence="7" id="KW-1185">Reference proteome</keyword>
<accession>A0A8H5C9G8</accession>